<evidence type="ECO:0000256" key="1">
    <source>
        <dbReference type="ARBA" id="ARBA00022741"/>
    </source>
</evidence>
<evidence type="ECO:0000313" key="12">
    <source>
        <dbReference type="Proteomes" id="UP001221413"/>
    </source>
</evidence>
<keyword evidence="12" id="KW-1185">Reference proteome</keyword>
<dbReference type="GO" id="GO:0016787">
    <property type="term" value="F:hydrolase activity"/>
    <property type="evidence" value="ECO:0007669"/>
    <property type="project" value="UniProtKB-KW"/>
</dbReference>
<evidence type="ECO:0000259" key="9">
    <source>
        <dbReference type="PROSITE" id="PS51192"/>
    </source>
</evidence>
<comment type="domain">
    <text evidence="7">The Q motif is unique to and characteristic of the DEAD box family of RNA helicases and controls ATP binding and hydrolysis.</text>
</comment>
<keyword evidence="1 6" id="KW-0547">Nucleotide-binding</keyword>
<keyword evidence="4 6" id="KW-0067">ATP-binding</keyword>
<evidence type="ECO:0000256" key="2">
    <source>
        <dbReference type="ARBA" id="ARBA00022801"/>
    </source>
</evidence>
<dbReference type="InterPro" id="IPR027417">
    <property type="entry name" value="P-loop_NTPase"/>
</dbReference>
<comment type="similarity">
    <text evidence="6">Belongs to the DEAD box helicase family.</text>
</comment>
<reference evidence="11" key="1">
    <citation type="submission" date="2023-01" db="EMBL/GenBank/DDBJ databases">
        <title>The chitinases involved in constricting ring structure development in the nematode-trapping fungus Drechslerella dactyloides.</title>
        <authorList>
            <person name="Wang R."/>
            <person name="Zhang L."/>
            <person name="Tang P."/>
            <person name="Li S."/>
            <person name="Liang L."/>
        </authorList>
    </citation>
    <scope>NUCLEOTIDE SEQUENCE</scope>
    <source>
        <strain evidence="11">YMF1.00031</strain>
    </source>
</reference>
<name>A0AAD6J786_DREDA</name>
<dbReference type="PROSITE" id="PS00039">
    <property type="entry name" value="DEAD_ATP_HELICASE"/>
    <property type="match status" value="1"/>
</dbReference>
<keyword evidence="2 6" id="KW-0378">Hydrolase</keyword>
<feature type="domain" description="Helicase C-terminal" evidence="10">
    <location>
        <begin position="494"/>
        <end position="672"/>
    </location>
</feature>
<feature type="domain" description="Helicase ATP-binding" evidence="9">
    <location>
        <begin position="249"/>
        <end position="454"/>
    </location>
</feature>
<dbReference type="PROSITE" id="PS51194">
    <property type="entry name" value="HELICASE_CTER"/>
    <property type="match status" value="1"/>
</dbReference>
<evidence type="ECO:0000256" key="6">
    <source>
        <dbReference type="RuleBase" id="RU000492"/>
    </source>
</evidence>
<dbReference type="EMBL" id="JAQGDS010000002">
    <property type="protein sequence ID" value="KAJ6263682.1"/>
    <property type="molecule type" value="Genomic_DNA"/>
</dbReference>
<dbReference type="Proteomes" id="UP001221413">
    <property type="component" value="Unassembled WGS sequence"/>
</dbReference>
<dbReference type="CDD" id="cd18787">
    <property type="entry name" value="SF2_C_DEAD"/>
    <property type="match status" value="1"/>
</dbReference>
<dbReference type="InterPro" id="IPR000629">
    <property type="entry name" value="RNA-helicase_DEAD-box_CS"/>
</dbReference>
<feature type="compositionally biased region" description="Polar residues" evidence="8">
    <location>
        <begin position="50"/>
        <end position="62"/>
    </location>
</feature>
<dbReference type="GO" id="GO:0005524">
    <property type="term" value="F:ATP binding"/>
    <property type="evidence" value="ECO:0007669"/>
    <property type="project" value="UniProtKB-UniRule"/>
</dbReference>
<dbReference type="PANTHER" id="PTHR24031">
    <property type="entry name" value="RNA HELICASE"/>
    <property type="match status" value="1"/>
</dbReference>
<accession>A0AAD6J786</accession>
<comment type="caution">
    <text evidence="11">The sequence shown here is derived from an EMBL/GenBank/DDBJ whole genome shotgun (WGS) entry which is preliminary data.</text>
</comment>
<comment type="catalytic activity">
    <reaction evidence="7">
        <text>ATP + H2O = ADP + phosphate + H(+)</text>
        <dbReference type="Rhea" id="RHEA:13065"/>
        <dbReference type="ChEBI" id="CHEBI:15377"/>
        <dbReference type="ChEBI" id="CHEBI:15378"/>
        <dbReference type="ChEBI" id="CHEBI:30616"/>
        <dbReference type="ChEBI" id="CHEBI:43474"/>
        <dbReference type="ChEBI" id="CHEBI:456216"/>
        <dbReference type="EC" id="3.6.4.13"/>
    </reaction>
</comment>
<dbReference type="CDD" id="cd17956">
    <property type="entry name" value="DEADc_DDX51"/>
    <property type="match status" value="1"/>
</dbReference>
<evidence type="ECO:0000256" key="8">
    <source>
        <dbReference type="SAM" id="MobiDB-lite"/>
    </source>
</evidence>
<dbReference type="PROSITE" id="PS51192">
    <property type="entry name" value="HELICASE_ATP_BIND_1"/>
    <property type="match status" value="1"/>
</dbReference>
<dbReference type="GO" id="GO:0003723">
    <property type="term" value="F:RNA binding"/>
    <property type="evidence" value="ECO:0007669"/>
    <property type="project" value="UniProtKB-UniRule"/>
</dbReference>
<keyword evidence="5 7" id="KW-0694">RNA-binding</keyword>
<evidence type="ECO:0000256" key="4">
    <source>
        <dbReference type="ARBA" id="ARBA00022840"/>
    </source>
</evidence>
<dbReference type="InterPro" id="IPR001650">
    <property type="entry name" value="Helicase_C-like"/>
</dbReference>
<dbReference type="InterPro" id="IPR014001">
    <property type="entry name" value="Helicase_ATP-bd"/>
</dbReference>
<gene>
    <name evidence="11" type="ORF">Dda_2251</name>
</gene>
<organism evidence="11 12">
    <name type="scientific">Drechslerella dactyloides</name>
    <name type="common">Nematode-trapping fungus</name>
    <name type="synonym">Arthrobotrys dactyloides</name>
    <dbReference type="NCBI Taxonomy" id="74499"/>
    <lineage>
        <taxon>Eukaryota</taxon>
        <taxon>Fungi</taxon>
        <taxon>Dikarya</taxon>
        <taxon>Ascomycota</taxon>
        <taxon>Pezizomycotina</taxon>
        <taxon>Orbiliomycetes</taxon>
        <taxon>Orbiliales</taxon>
        <taxon>Orbiliaceae</taxon>
        <taxon>Drechslerella</taxon>
    </lineage>
</organism>
<dbReference type="AlphaFoldDB" id="A0AAD6J786"/>
<proteinExistence type="inferred from homology"/>
<feature type="region of interest" description="Disordered" evidence="8">
    <location>
        <begin position="1"/>
        <end position="137"/>
    </location>
</feature>
<dbReference type="Pfam" id="PF00271">
    <property type="entry name" value="Helicase_C"/>
    <property type="match status" value="1"/>
</dbReference>
<evidence type="ECO:0000256" key="7">
    <source>
        <dbReference type="RuleBase" id="RU365068"/>
    </source>
</evidence>
<evidence type="ECO:0000256" key="5">
    <source>
        <dbReference type="ARBA" id="ARBA00022884"/>
    </source>
</evidence>
<sequence>MSKKRKRDTDAAAAEQAVNTSVDAAPSTHDHPKKKESRIQNEKAKKQRQSPKQGSLSDSPQGTADIHAPPANISASSLIRNDSGEDSSGSDDVARRHAKHTDKGNIGKHTSVDGNDTKDGKKTAQKVSKDGEHSTGHLSILSKFDKYRTEVLGDAPKEPTIETETATEQLQGLHPLPLPLQAPIQRVDPNSVLPAYLSQPTTIPTTQKPPFGSFNLSTRLLSRLKDLNITHTFPVQSALLPLLLPAENQSFSIPRADLLVSAATGSGKTLSYLLPIISSLQNRSIPRTYALIIVPTHELAAQVQKTAQFLSSGTSLKIGTAVGARSFDVEKEYISNDIGSTGADILIATPGRLVEHIRKNPHFTLRYLQWLIIDEADRLLSQSFQDWVGIVGDELQKPFDAQAMPKKCDFDIISLGLRPPKCAADSVRKVVLSATMTRDVGKLAGLRLRRPRLIAVGDAGSREILTSAADSVDGKDEDKLADTGLRELNSLPSTLEEHFYAISNPSHKPLVLSRLLLANDITRGILVFTKSNESAARLGRLLDLILSSTRKHKKSRKETQRWAIAVSTSDKRKREISANTAKFKSSTIDILISTDLLARGVDLPNAQLVVNYDSPRSEKDYIHRVGRTARAGNRGVAWSLVEDSEAKWWWAEIGKIRRGNLEGIKKERAPTMDAADIERYEGALEILGREVRGQ</sequence>
<comment type="function">
    <text evidence="7">RNA helicase.</text>
</comment>
<dbReference type="EC" id="3.6.4.13" evidence="7"/>
<dbReference type="Pfam" id="PF00270">
    <property type="entry name" value="DEAD"/>
    <property type="match status" value="1"/>
</dbReference>
<dbReference type="InterPro" id="IPR011545">
    <property type="entry name" value="DEAD/DEAH_box_helicase_dom"/>
</dbReference>
<protein>
    <recommendedName>
        <fullName evidence="7">ATP-dependent RNA helicase</fullName>
        <ecNumber evidence="7">3.6.4.13</ecNumber>
    </recommendedName>
</protein>
<dbReference type="GO" id="GO:0003724">
    <property type="term" value="F:RNA helicase activity"/>
    <property type="evidence" value="ECO:0007669"/>
    <property type="project" value="UniProtKB-EC"/>
</dbReference>
<evidence type="ECO:0000259" key="10">
    <source>
        <dbReference type="PROSITE" id="PS51194"/>
    </source>
</evidence>
<feature type="compositionally biased region" description="Basic and acidic residues" evidence="8">
    <location>
        <begin position="115"/>
        <end position="135"/>
    </location>
</feature>
<evidence type="ECO:0000256" key="3">
    <source>
        <dbReference type="ARBA" id="ARBA00022806"/>
    </source>
</evidence>
<dbReference type="SUPFAM" id="SSF52540">
    <property type="entry name" value="P-loop containing nucleoside triphosphate hydrolases"/>
    <property type="match status" value="1"/>
</dbReference>
<dbReference type="SMART" id="SM00487">
    <property type="entry name" value="DEXDc"/>
    <property type="match status" value="1"/>
</dbReference>
<dbReference type="Gene3D" id="3.40.50.300">
    <property type="entry name" value="P-loop containing nucleotide triphosphate hydrolases"/>
    <property type="match status" value="2"/>
</dbReference>
<dbReference type="SMART" id="SM00490">
    <property type="entry name" value="HELICc"/>
    <property type="match status" value="1"/>
</dbReference>
<evidence type="ECO:0000313" key="11">
    <source>
        <dbReference type="EMBL" id="KAJ6263682.1"/>
    </source>
</evidence>
<keyword evidence="3 6" id="KW-0347">Helicase</keyword>